<dbReference type="PANTHER" id="PTHR23513">
    <property type="entry name" value="INTEGRAL MEMBRANE EFFLUX PROTEIN-RELATED"/>
    <property type="match status" value="1"/>
</dbReference>
<gene>
    <name evidence="8" type="ORF">LY16_03201</name>
    <name evidence="7" type="ORF">XDD1_0526</name>
</gene>
<dbReference type="Gene3D" id="1.20.1250.20">
    <property type="entry name" value="MFS general substrate transporter like domains"/>
    <property type="match status" value="2"/>
</dbReference>
<dbReference type="InterPro" id="IPR011701">
    <property type="entry name" value="MFS"/>
</dbReference>
<reference evidence="8 10" key="2">
    <citation type="submission" date="2019-07" db="EMBL/GenBank/DDBJ databases">
        <title>Genomic Encyclopedia of Type Strains, Phase I: the one thousand microbial genomes (KMG-I) project.</title>
        <authorList>
            <person name="Kyrpides N."/>
        </authorList>
    </citation>
    <scope>NUCLEOTIDE SEQUENCE [LARGE SCALE GENOMIC DNA]</scope>
    <source>
        <strain evidence="8 10">DSM 17909</strain>
    </source>
</reference>
<dbReference type="OrthoDB" id="6443880at2"/>
<evidence type="ECO:0000313" key="7">
    <source>
        <dbReference type="EMBL" id="CDG16229.1"/>
    </source>
</evidence>
<evidence type="ECO:0000256" key="4">
    <source>
        <dbReference type="ARBA" id="ARBA00022989"/>
    </source>
</evidence>
<feature type="transmembrane region" description="Helical" evidence="6">
    <location>
        <begin position="163"/>
        <end position="182"/>
    </location>
</feature>
<dbReference type="Pfam" id="PF07690">
    <property type="entry name" value="MFS_1"/>
    <property type="match status" value="1"/>
</dbReference>
<comment type="subcellular location">
    <subcellularLocation>
        <location evidence="1">Cell membrane</location>
        <topology evidence="1">Multi-pass membrane protein</topology>
    </subcellularLocation>
</comment>
<feature type="transmembrane region" description="Helical" evidence="6">
    <location>
        <begin position="69"/>
        <end position="90"/>
    </location>
</feature>
<accession>A0A068QNG1</accession>
<name>A0A068QNG1_9GAMM</name>
<feature type="transmembrane region" description="Helical" evidence="6">
    <location>
        <begin position="342"/>
        <end position="363"/>
    </location>
</feature>
<feature type="transmembrane region" description="Helical" evidence="6">
    <location>
        <begin position="37"/>
        <end position="57"/>
    </location>
</feature>
<keyword evidence="2" id="KW-1003">Cell membrane</keyword>
<feature type="transmembrane region" description="Helical" evidence="6">
    <location>
        <begin position="12"/>
        <end position="31"/>
    </location>
</feature>
<dbReference type="Proteomes" id="UP000032721">
    <property type="component" value="Chromosome"/>
</dbReference>
<evidence type="ECO:0000256" key="1">
    <source>
        <dbReference type="ARBA" id="ARBA00004651"/>
    </source>
</evidence>
<sequence length="411" mass="46951">MTRDFWKIRYAESIYILSSRIFISIITLYLLRSGNVWLSSYFLFCYFMSRSVFGFFLAHKFEKSEKKRFLIQLILFFIGISLTAIIIKYLTISPLIFIFVSIGIGFVEAFFIPVVNAFIPSIVDNDFIVEAFRKTFLIQASNNLFGIAIGMGGYQSIGFENMMWVIVFLSLISFIILLSLDCKGQSISFEKSPADYDIKKSIAIFMRYRFEPWWAFFSMIINMFLASFSSLIIPYFIVKIAGGNPISVGLIEGCAAGGAIFSSCYLQKKVETIIGKTRCVILSFFIIGLCFFLLAFAHYIFIWSILAFFMGMAIVMNNISVESNRSIAIPEKNRVKIQTIHNALIGFANPLGLLLTPFIITHYGYRVSLIISSLIVMMIAISIRFIPLFYELLTSKQEDIINLYEKKYGDL</sequence>
<proteinExistence type="predicted"/>
<dbReference type="EMBL" id="FO704550">
    <property type="protein sequence ID" value="CDG16229.1"/>
    <property type="molecule type" value="Genomic_DNA"/>
</dbReference>
<reference evidence="7 9" key="1">
    <citation type="submission" date="2013-07" db="EMBL/GenBank/DDBJ databases">
        <authorList>
            <person name="Genoscope - CEA"/>
        </authorList>
    </citation>
    <scope>NUCLEOTIDE SEQUENCE [LARGE SCALE GENOMIC DNA]</scope>
    <source>
        <strain evidence="7">FRM16</strain>
        <strain evidence="9">FRM16 / DSM 17909</strain>
    </source>
</reference>
<dbReference type="PANTHER" id="PTHR23513:SF6">
    <property type="entry name" value="MAJOR FACILITATOR SUPERFAMILY ASSOCIATED DOMAIN-CONTAINING PROTEIN"/>
    <property type="match status" value="1"/>
</dbReference>
<feature type="transmembrane region" description="Helical" evidence="6">
    <location>
        <begin position="369"/>
        <end position="390"/>
    </location>
</feature>
<feature type="transmembrane region" description="Helical" evidence="6">
    <location>
        <begin position="302"/>
        <end position="321"/>
    </location>
</feature>
<evidence type="ECO:0000256" key="2">
    <source>
        <dbReference type="ARBA" id="ARBA00022475"/>
    </source>
</evidence>
<protein>
    <submittedName>
        <fullName evidence="8">MFS transporter</fullName>
    </submittedName>
    <submittedName>
        <fullName evidence="7">Major facilitator superfamily (Mfs_1) transporter</fullName>
    </submittedName>
</protein>
<dbReference type="HOGENOM" id="CLU_622474_0_0_6"/>
<organism evidence="7 9">
    <name type="scientific">Xenorhabdus doucetiae</name>
    <dbReference type="NCBI Taxonomy" id="351671"/>
    <lineage>
        <taxon>Bacteria</taxon>
        <taxon>Pseudomonadati</taxon>
        <taxon>Pseudomonadota</taxon>
        <taxon>Gammaproteobacteria</taxon>
        <taxon>Enterobacterales</taxon>
        <taxon>Morganellaceae</taxon>
        <taxon>Xenorhabdus</taxon>
    </lineage>
</organism>
<keyword evidence="5 6" id="KW-0472">Membrane</keyword>
<feature type="transmembrane region" description="Helical" evidence="6">
    <location>
        <begin position="249"/>
        <end position="267"/>
    </location>
</feature>
<dbReference type="AlphaFoldDB" id="A0A068QNG1"/>
<dbReference type="InterPro" id="IPR036259">
    <property type="entry name" value="MFS_trans_sf"/>
</dbReference>
<evidence type="ECO:0000256" key="5">
    <source>
        <dbReference type="ARBA" id="ARBA00023136"/>
    </source>
</evidence>
<keyword evidence="4 6" id="KW-1133">Transmembrane helix</keyword>
<evidence type="ECO:0000256" key="3">
    <source>
        <dbReference type="ARBA" id="ARBA00022692"/>
    </source>
</evidence>
<feature type="transmembrane region" description="Helical" evidence="6">
    <location>
        <begin position="96"/>
        <end position="119"/>
    </location>
</feature>
<dbReference type="Proteomes" id="UP000324170">
    <property type="component" value="Unassembled WGS sequence"/>
</dbReference>
<dbReference type="STRING" id="351671.XDD1_0526"/>
<dbReference type="KEGG" id="xdo:XDD1_0526"/>
<dbReference type="SUPFAM" id="SSF103473">
    <property type="entry name" value="MFS general substrate transporter"/>
    <property type="match status" value="1"/>
</dbReference>
<feature type="transmembrane region" description="Helical" evidence="6">
    <location>
        <begin position="140"/>
        <end position="157"/>
    </location>
</feature>
<feature type="transmembrane region" description="Helical" evidence="6">
    <location>
        <begin position="279"/>
        <end position="296"/>
    </location>
</feature>
<feature type="transmembrane region" description="Helical" evidence="6">
    <location>
        <begin position="213"/>
        <end position="237"/>
    </location>
</feature>
<evidence type="ECO:0000313" key="9">
    <source>
        <dbReference type="Proteomes" id="UP000032721"/>
    </source>
</evidence>
<evidence type="ECO:0000313" key="8">
    <source>
        <dbReference type="EMBL" id="TYO99138.1"/>
    </source>
</evidence>
<keyword evidence="3 6" id="KW-0812">Transmembrane</keyword>
<dbReference type="GO" id="GO:0022857">
    <property type="term" value="F:transmembrane transporter activity"/>
    <property type="evidence" value="ECO:0007669"/>
    <property type="project" value="InterPro"/>
</dbReference>
<keyword evidence="10" id="KW-1185">Reference proteome</keyword>
<dbReference type="GO" id="GO:0005886">
    <property type="term" value="C:plasma membrane"/>
    <property type="evidence" value="ECO:0007669"/>
    <property type="project" value="UniProtKB-SubCell"/>
</dbReference>
<evidence type="ECO:0000313" key="10">
    <source>
        <dbReference type="Proteomes" id="UP000324170"/>
    </source>
</evidence>
<evidence type="ECO:0000256" key="6">
    <source>
        <dbReference type="SAM" id="Phobius"/>
    </source>
</evidence>
<dbReference type="EMBL" id="VNHN01000074">
    <property type="protein sequence ID" value="TYO99138.1"/>
    <property type="molecule type" value="Genomic_DNA"/>
</dbReference>